<gene>
    <name evidence="1" type="ORF">BFS30_12575</name>
</gene>
<dbReference type="AlphaFoldDB" id="A0A1D7QGY1"/>
<dbReference type="InterPro" id="IPR036781">
    <property type="entry name" value="Smr_assoc-like_sf"/>
</dbReference>
<evidence type="ECO:0000313" key="2">
    <source>
        <dbReference type="Proteomes" id="UP000094313"/>
    </source>
</evidence>
<accession>A0A1D7QGY1</accession>
<dbReference type="KEGG" id="psty:BFS30_12575"/>
<protein>
    <recommendedName>
        <fullName evidence="3">DUF2027 domain-containing protein</fullName>
    </recommendedName>
</protein>
<reference evidence="1 2" key="1">
    <citation type="submission" date="2016-08" db="EMBL/GenBank/DDBJ databases">
        <authorList>
            <person name="Seilhamer J.J."/>
        </authorList>
    </citation>
    <scope>NUCLEOTIDE SEQUENCE [LARGE SCALE GENOMIC DNA]</scope>
    <source>
        <strain evidence="1 2">DX4</strain>
    </source>
</reference>
<sequence length="213" mass="24167">MQFKLGDFVRFVDENIEGYITRIIDKDTIGVTDSNDFEIPVQARKVTLVHGEIPDNDIVSNRQTIVIPETQFIKEGIYLALITDQHSSSVAHFHLVNESSFQLLASLTTEKGDHYKGEFAAIVPANSTKKIYSAQLGDIQIWPKFKLEILFHTPANVEPKEAIIYHERIKGKDLSVAKEDIALLKQKGWLIRLDATEATIDPEKLKESFFKAR</sequence>
<dbReference type="EMBL" id="CP017141">
    <property type="protein sequence ID" value="AOM77936.1"/>
    <property type="molecule type" value="Genomic_DNA"/>
</dbReference>
<name>A0A1D7QGY1_9SPHI</name>
<dbReference type="OrthoDB" id="1524810at2"/>
<evidence type="ECO:0008006" key="3">
    <source>
        <dbReference type="Google" id="ProtNLM"/>
    </source>
</evidence>
<dbReference type="Gene3D" id="2.60.40.1600">
    <property type="entry name" value="Smr-associated-like"/>
    <property type="match status" value="1"/>
</dbReference>
<organism evidence="1 2">
    <name type="scientific">Pedobacter steynii</name>
    <dbReference type="NCBI Taxonomy" id="430522"/>
    <lineage>
        <taxon>Bacteria</taxon>
        <taxon>Pseudomonadati</taxon>
        <taxon>Bacteroidota</taxon>
        <taxon>Sphingobacteriia</taxon>
        <taxon>Sphingobacteriales</taxon>
        <taxon>Sphingobacteriaceae</taxon>
        <taxon>Pedobacter</taxon>
    </lineage>
</organism>
<dbReference type="Proteomes" id="UP000094313">
    <property type="component" value="Chromosome"/>
</dbReference>
<keyword evidence="2" id="KW-1185">Reference proteome</keyword>
<dbReference type="RefSeq" id="WP_069379624.1">
    <property type="nucleotide sequence ID" value="NZ_CP017141.1"/>
</dbReference>
<dbReference type="SUPFAM" id="SSF158949">
    <property type="entry name" value="Smr-associated domain-like"/>
    <property type="match status" value="1"/>
</dbReference>
<proteinExistence type="predicted"/>
<evidence type="ECO:0000313" key="1">
    <source>
        <dbReference type="EMBL" id="AOM77936.1"/>
    </source>
</evidence>